<dbReference type="Gene3D" id="3.90.70.10">
    <property type="entry name" value="Cysteine proteinases"/>
    <property type="match status" value="1"/>
</dbReference>
<dbReference type="HAMAP" id="MF_03182">
    <property type="entry name" value="PAN2"/>
    <property type="match status" value="1"/>
</dbReference>
<comment type="function">
    <text evidence="10">Catalytic subunit of the poly(A)-nuclease (PAN) deadenylation complex, one of two cytoplasmic mRNA deadenylases involved in mRNA turnover. PAN specifically shortens poly(A) tails of RNA and the activity is stimulated by poly(A)-binding protein PAB1. PAN deadenylation is followed by rapid degradation of the shortened mRNA tails by the CCR4-NOT complex. Deadenylated mRNAs are then degraded by two alternative mechanisms, namely exosome-mediated 3'-5' exonucleolytic degradation, or deadenlyation-dependent mRNA decaping and subsequent 5'-3' exonucleolytic degradation by XRN1. May also be involved in post-transcriptional maturation of mRNA poly(A) tails.</text>
</comment>
<dbReference type="InterPro" id="IPR036397">
    <property type="entry name" value="RNaseH_sf"/>
</dbReference>
<feature type="binding site" evidence="10">
    <location>
        <position position="872"/>
    </location>
    <ligand>
        <name>a divalent metal cation</name>
        <dbReference type="ChEBI" id="CHEBI:60240"/>
        <note>catalytic</note>
    </ligand>
</feature>
<dbReference type="PANTHER" id="PTHR15728:SF0">
    <property type="entry name" value="PAN2-PAN3 DEADENYLATION COMPLEX CATALYTIC SUBUNIT PAN2"/>
    <property type="match status" value="1"/>
</dbReference>
<dbReference type="FunFam" id="3.30.420.10:FF:000028">
    <property type="entry name" value="PAN2-PAN3 deadenylation complex catalytic subunit PAN2"/>
    <property type="match status" value="1"/>
</dbReference>
<reference evidence="12" key="2">
    <citation type="submission" date="2014-02" db="EMBL/GenBank/DDBJ databases">
        <title>Complete DNA sequence of /Kuraishia capsulata/ illustrates novel genomic features among budding yeasts (/Saccharomycotina/).</title>
        <authorList>
            <person name="Morales L."/>
            <person name="Noel B."/>
            <person name="Porcel B."/>
            <person name="Marcet-Houben M."/>
            <person name="Hullo M-F."/>
            <person name="Sacerdot C."/>
            <person name="Tekaia F."/>
            <person name="Leh-Louis V."/>
            <person name="Despons L."/>
            <person name="Khanna V."/>
            <person name="Aury J-M."/>
            <person name="Barbe V."/>
            <person name="Couloux A."/>
            <person name="Labadie K."/>
            <person name="Pelletier E."/>
            <person name="Souciet J-L."/>
            <person name="Boekhout T."/>
            <person name="Gabaldon T."/>
            <person name="Wincker P."/>
            <person name="Dujon B."/>
        </authorList>
    </citation>
    <scope>NUCLEOTIDE SEQUENCE</scope>
    <source>
        <strain evidence="12">CBS 1993</strain>
    </source>
</reference>
<dbReference type="SUPFAM" id="SSF54001">
    <property type="entry name" value="Cysteine proteinases"/>
    <property type="match status" value="1"/>
</dbReference>
<dbReference type="AlphaFoldDB" id="W6MFN7"/>
<dbReference type="SMART" id="SM00479">
    <property type="entry name" value="EXOIII"/>
    <property type="match status" value="1"/>
</dbReference>
<dbReference type="EC" id="3.1.13.4" evidence="10"/>
<dbReference type="Proteomes" id="UP000019384">
    <property type="component" value="Unassembled WGS sequence"/>
</dbReference>
<comment type="subunit">
    <text evidence="10">Forms a heterotrimer with an asymmetric homodimer of the regulatory subunit PAN3 to form the poly(A)-nuclease (PAN) deadenylation complex.</text>
</comment>
<dbReference type="SUPFAM" id="SSF53098">
    <property type="entry name" value="Ribonuclease H-like"/>
    <property type="match status" value="1"/>
</dbReference>
<dbReference type="HOGENOM" id="CLU_002369_1_0_1"/>
<dbReference type="Pfam" id="PF20770">
    <property type="entry name" value="PAN2_N"/>
    <property type="match status" value="1"/>
</dbReference>
<evidence type="ECO:0000313" key="12">
    <source>
        <dbReference type="EMBL" id="CDK24431.1"/>
    </source>
</evidence>
<evidence type="ECO:0000256" key="6">
    <source>
        <dbReference type="ARBA" id="ARBA00022722"/>
    </source>
</evidence>
<dbReference type="GO" id="GO:0006397">
    <property type="term" value="P:mRNA processing"/>
    <property type="evidence" value="ECO:0007669"/>
    <property type="project" value="UniProtKB-KW"/>
</dbReference>
<comment type="catalytic activity">
    <reaction evidence="1 10">
        <text>Exonucleolytic cleavage of poly(A) to 5'-AMP.</text>
        <dbReference type="EC" id="3.1.13.4"/>
    </reaction>
</comment>
<comment type="subcellular location">
    <subcellularLocation>
        <location evidence="2 10">Cytoplasm</location>
    </subcellularLocation>
</comment>
<dbReference type="STRING" id="1382522.W6MFN7"/>
<dbReference type="GO" id="GO:0003676">
    <property type="term" value="F:nucleic acid binding"/>
    <property type="evidence" value="ECO:0007669"/>
    <property type="project" value="InterPro"/>
</dbReference>
<organism evidence="12 13">
    <name type="scientific">Kuraishia capsulata CBS 1993</name>
    <dbReference type="NCBI Taxonomy" id="1382522"/>
    <lineage>
        <taxon>Eukaryota</taxon>
        <taxon>Fungi</taxon>
        <taxon>Dikarya</taxon>
        <taxon>Ascomycota</taxon>
        <taxon>Saccharomycotina</taxon>
        <taxon>Pichiomycetes</taxon>
        <taxon>Pichiales</taxon>
        <taxon>Pichiaceae</taxon>
        <taxon>Kuraishia</taxon>
    </lineage>
</organism>
<dbReference type="GO" id="GO:0004535">
    <property type="term" value="F:poly(A)-specific ribonuclease activity"/>
    <property type="evidence" value="ECO:0007669"/>
    <property type="project" value="UniProtKB-UniRule"/>
</dbReference>
<dbReference type="InterPro" id="IPR015943">
    <property type="entry name" value="WD40/YVTN_repeat-like_dom_sf"/>
</dbReference>
<gene>
    <name evidence="10" type="primary">PAN2</name>
    <name evidence="12" type="ORF">KUCA_T00000393001</name>
</gene>
<comment type="activity regulation">
    <text evidence="10">Positively regulated by the regulatory subunit PAN3.</text>
</comment>
<comment type="cofactor">
    <cofactor evidence="10">
        <name>a divalent metal cation</name>
        <dbReference type="ChEBI" id="CHEBI:60240"/>
    </cofactor>
    <text evidence="10">Binds 2 metal cations per subunit in the catalytic exonuclease domain.</text>
</comment>
<keyword evidence="9 10" id="KW-0269">Exonuclease</keyword>
<keyword evidence="8 10" id="KW-0378">Hydrolase</keyword>
<dbReference type="OrthoDB" id="16516at2759"/>
<feature type="binding site" evidence="10">
    <location>
        <position position="870"/>
    </location>
    <ligand>
        <name>a divalent metal cation</name>
        <dbReference type="ChEBI" id="CHEBI:60240"/>
        <note>catalytic</note>
    </ligand>
</feature>
<keyword evidence="4" id="KW-0853">WD repeat</keyword>
<keyword evidence="6 10" id="KW-0540">Nuclease</keyword>
<comment type="domain">
    <text evidence="10">The linker, or PAN3 interaction domain (PID), between the WD40 repeats and the pseudo-UCH domain mediates interaction with PAN3.</text>
</comment>
<comment type="domain">
    <text evidence="10">Contains a pseudo-UCH domain. This ubiquitin C-terminal hydrolase (UCH)-like or ubiquitin specific protease (USP)-like domain is predicted to be catalytically inactive because it lacks the active site catalytic triad characteristic of thiol proteases, with residues at the equivalent structural positions that are incompatible with catalysis, and it cannot bind ubiquitin. It functions as a structural scaffold for intra- and intermolecular interactions in the complex.</text>
</comment>
<evidence type="ECO:0000313" key="13">
    <source>
        <dbReference type="Proteomes" id="UP000019384"/>
    </source>
</evidence>
<keyword evidence="3 10" id="KW-0963">Cytoplasm</keyword>
<dbReference type="SUPFAM" id="SSF50978">
    <property type="entry name" value="WD40 repeat-like"/>
    <property type="match status" value="1"/>
</dbReference>
<dbReference type="InterPro" id="IPR013520">
    <property type="entry name" value="Ribonucl_H"/>
</dbReference>
<name>W6MFN7_9ASCO</name>
<dbReference type="PANTHER" id="PTHR15728">
    <property type="entry name" value="DEADENYLATION COMPLEX CATALYTIC SUBUNIT PAN2"/>
    <property type="match status" value="1"/>
</dbReference>
<dbReference type="GO" id="GO:0046872">
    <property type="term" value="F:metal ion binding"/>
    <property type="evidence" value="ECO:0007669"/>
    <property type="project" value="UniProtKB-KW"/>
</dbReference>
<dbReference type="EMBL" id="HG793125">
    <property type="protein sequence ID" value="CDK24431.1"/>
    <property type="molecule type" value="Genomic_DNA"/>
</dbReference>
<keyword evidence="5 10" id="KW-0507">mRNA processing</keyword>
<dbReference type="GO" id="GO:0000932">
    <property type="term" value="C:P-body"/>
    <property type="evidence" value="ECO:0007669"/>
    <property type="project" value="TreeGrafter"/>
</dbReference>
<evidence type="ECO:0000256" key="7">
    <source>
        <dbReference type="ARBA" id="ARBA00022723"/>
    </source>
</evidence>
<dbReference type="Pfam" id="PF13423">
    <property type="entry name" value="UCH_1"/>
    <property type="match status" value="1"/>
</dbReference>
<comment type="similarity">
    <text evidence="10">Belongs to the peptidase C19 family. PAN2 subfamily.</text>
</comment>
<keyword evidence="7 10" id="KW-0479">Metal-binding</keyword>
<evidence type="ECO:0000256" key="4">
    <source>
        <dbReference type="ARBA" id="ARBA00022574"/>
    </source>
</evidence>
<dbReference type="InterPro" id="IPR048841">
    <property type="entry name" value="PAN2_N"/>
</dbReference>
<dbReference type="PROSITE" id="PS50235">
    <property type="entry name" value="USP_3"/>
    <property type="match status" value="1"/>
</dbReference>
<sequence length="1074" mass="120642">MDGWHEVTRFFGVNSPINMPNVTPPAATQILFDDSEELIWISNSTGHISSFSDLGIAPYTKFRAHETAVIQMLNHQKGILSLSNDSLSLTSRTGVPIYRMPLSGLSCMAYTSNTQNELLVGGSKGELIKVDTNKGIVTNTIPYEHSAILMAYGAKQIVIGKIDGSIDVFDLRQSTVIKTFAAHSGLLSTIHCKDNILLSCGFTKRQDKFLADPLVNVYDIRSLRPLAPIPFPPGAFQVRLHPTLPSAAIIASQTGQIHVVDIYNSANVQLYHAQMAAFGSSLEVAPSGNAFALMDGFQEIIVWGRGEDPPKTVLFANPLVYPSMEHDTQPTAISIDKDDDPLNGVKLPYYSDTLLSAWPIHAKFTLGAMPEKIDPEILHSSKRVQQFLVAPYDHDKFGKRNVSTKFQAIKKLTKNGVKVPKFISERATLETENSKSETLKNQTSMFEYTSRTNNVPNCFSKVEILYSKFGVDDFDFDFYNVTKYAGLETNVSNSYCNPLLQVYRFDPLLFNFAVSSLSQEALESDLLLSELGYLFDMLVKANGKHCCAANFQRLMCLLPEVKKLGLLDDDGRIKDSYGQRRLIQAFNKYLLIRLSTDEKTQRNLQVSSNLDSIMGIYVETIVSSVFCNARERTMDVMHSFDIASLSTNATNHKTIGNSVLTCMETCMNRHVQQQIACSVCGRQHLVEVVTSVAKLPPLLSLNLNLNDEELNELRDTKGWLPSEFYFAKNQGRGFFSPTNDNNIPADHFELVAYVAQITSKEGLNHLVSLIRIDDAPTEMKWHLFNDFLVMPLPESEVMNFSSWWKRPIIAVYRNTAISVPFAFDIFKRNLNDSILYRDHFAEGTRKSRTIEYELLTKEEAPTPGTLVAIDAEFVQLAPAQYEFKSDGKSSLVCPRKLSLARVSVIRGEDGPKYGVPFIDDYISTTVAIDDYLTSYSGIEPGDLDSAVSTKSLVDLRTAYRKLWLLLNMGCVFVGHGLKSDFRTINIQVPQEQVRDTINMFYLKKEKRVLSLKFLVYILLNERVQTGNHDSIEDARSALLLYRKYLDLEARGELQIALNKIYSEGQYTRFKVPEQ</sequence>
<dbReference type="GO" id="GO:0000289">
    <property type="term" value="P:nuclear-transcribed mRNA poly(A) tail shortening"/>
    <property type="evidence" value="ECO:0007669"/>
    <property type="project" value="UniProtKB-UniRule"/>
</dbReference>
<dbReference type="Pfam" id="PF00929">
    <property type="entry name" value="RNase_T"/>
    <property type="match status" value="1"/>
</dbReference>
<evidence type="ECO:0000256" key="5">
    <source>
        <dbReference type="ARBA" id="ARBA00022664"/>
    </source>
</evidence>
<dbReference type="InterPro" id="IPR028881">
    <property type="entry name" value="PAN2_UCH_dom"/>
</dbReference>
<proteinExistence type="inferred from homology"/>
<dbReference type="InterPro" id="IPR028889">
    <property type="entry name" value="USP"/>
</dbReference>
<evidence type="ECO:0000256" key="1">
    <source>
        <dbReference type="ARBA" id="ARBA00001663"/>
    </source>
</evidence>
<feature type="binding site" evidence="10">
    <location>
        <position position="980"/>
    </location>
    <ligand>
        <name>a divalent metal cation</name>
        <dbReference type="ChEBI" id="CHEBI:60240"/>
        <note>catalytic</note>
    </ligand>
</feature>
<evidence type="ECO:0000256" key="8">
    <source>
        <dbReference type="ARBA" id="ARBA00022801"/>
    </source>
</evidence>
<dbReference type="InterPro" id="IPR030843">
    <property type="entry name" value="PAN2"/>
</dbReference>
<dbReference type="CDD" id="cd06143">
    <property type="entry name" value="PAN2_exo"/>
    <property type="match status" value="1"/>
</dbReference>
<keyword evidence="13" id="KW-1185">Reference proteome</keyword>
<dbReference type="InterPro" id="IPR050785">
    <property type="entry name" value="PAN2-PAN3_catalytic_subunit"/>
</dbReference>
<comment type="caution">
    <text evidence="10">Lacks conserved residue(s) required for the propagation of feature annotation.</text>
</comment>
<dbReference type="InterPro" id="IPR038765">
    <property type="entry name" value="Papain-like_cys_pep_sf"/>
</dbReference>
<protein>
    <recommendedName>
        <fullName evidence="10">PAN2-PAN3 deadenylation complex catalytic subunit PAN2</fullName>
        <ecNumber evidence="10">3.1.13.4</ecNumber>
    </recommendedName>
    <alternativeName>
        <fullName evidence="10">PAB1P-dependent poly(A)-specific ribonuclease</fullName>
    </alternativeName>
    <alternativeName>
        <fullName evidence="10">Poly(A)-nuclease deadenylation complex subunit 2</fullName>
        <shortName evidence="10">PAN deadenylation complex subunit 2</shortName>
    </alternativeName>
</protein>
<dbReference type="InterPro" id="IPR012337">
    <property type="entry name" value="RNaseH-like_sf"/>
</dbReference>
<reference evidence="12" key="1">
    <citation type="submission" date="2013-12" db="EMBL/GenBank/DDBJ databases">
        <authorList>
            <person name="Genoscope - CEA"/>
        </authorList>
    </citation>
    <scope>NUCLEOTIDE SEQUENCE</scope>
    <source>
        <strain evidence="12">CBS 1993</strain>
    </source>
</reference>
<dbReference type="GO" id="GO:0031251">
    <property type="term" value="C:PAN complex"/>
    <property type="evidence" value="ECO:0007669"/>
    <property type="project" value="UniProtKB-UniRule"/>
</dbReference>
<evidence type="ECO:0000259" key="11">
    <source>
        <dbReference type="PROSITE" id="PS50235"/>
    </source>
</evidence>
<dbReference type="Gene3D" id="3.30.420.10">
    <property type="entry name" value="Ribonuclease H-like superfamily/Ribonuclease H"/>
    <property type="match status" value="1"/>
</dbReference>
<feature type="binding site" evidence="10">
    <location>
        <position position="1033"/>
    </location>
    <ligand>
        <name>a divalent metal cation</name>
        <dbReference type="ChEBI" id="CHEBI:60240"/>
        <note>catalytic</note>
    </ligand>
</feature>
<evidence type="ECO:0000256" key="2">
    <source>
        <dbReference type="ARBA" id="ARBA00004496"/>
    </source>
</evidence>
<accession>W6MFN7</accession>
<evidence type="ECO:0000256" key="9">
    <source>
        <dbReference type="ARBA" id="ARBA00022839"/>
    </source>
</evidence>
<dbReference type="InterPro" id="IPR036322">
    <property type="entry name" value="WD40_repeat_dom_sf"/>
</dbReference>
<evidence type="ECO:0000256" key="3">
    <source>
        <dbReference type="ARBA" id="ARBA00022490"/>
    </source>
</evidence>
<feature type="domain" description="USP" evidence="11">
    <location>
        <begin position="485"/>
        <end position="815"/>
    </location>
</feature>
<evidence type="ECO:0000256" key="10">
    <source>
        <dbReference type="HAMAP-Rule" id="MF_03182"/>
    </source>
</evidence>
<dbReference type="Gene3D" id="2.130.10.10">
    <property type="entry name" value="YVTN repeat-like/Quinoprotein amine dehydrogenase"/>
    <property type="match status" value="1"/>
</dbReference>